<reference evidence="2" key="1">
    <citation type="journal article" date="2017" name="Genome Biol.">
        <title>Comparative genomics reveals high biological diversity and specific adaptations in the industrially and medically important fungal genus Aspergillus.</title>
        <authorList>
            <person name="de Vries R.P."/>
            <person name="Riley R."/>
            <person name="Wiebenga A."/>
            <person name="Aguilar-Osorio G."/>
            <person name="Amillis S."/>
            <person name="Uchima C.A."/>
            <person name="Anderluh G."/>
            <person name="Asadollahi M."/>
            <person name="Askin M."/>
            <person name="Barry K."/>
            <person name="Battaglia E."/>
            <person name="Bayram O."/>
            <person name="Benocci T."/>
            <person name="Braus-Stromeyer S.A."/>
            <person name="Caldana C."/>
            <person name="Canovas D."/>
            <person name="Cerqueira G.C."/>
            <person name="Chen F."/>
            <person name="Chen W."/>
            <person name="Choi C."/>
            <person name="Clum A."/>
            <person name="Dos Santos R.A."/>
            <person name="Damasio A.R."/>
            <person name="Diallinas G."/>
            <person name="Emri T."/>
            <person name="Fekete E."/>
            <person name="Flipphi M."/>
            <person name="Freyberg S."/>
            <person name="Gallo A."/>
            <person name="Gournas C."/>
            <person name="Habgood R."/>
            <person name="Hainaut M."/>
            <person name="Harispe M.L."/>
            <person name="Henrissat B."/>
            <person name="Hilden K.S."/>
            <person name="Hope R."/>
            <person name="Hossain A."/>
            <person name="Karabika E."/>
            <person name="Karaffa L."/>
            <person name="Karanyi Z."/>
            <person name="Krasevec N."/>
            <person name="Kuo A."/>
            <person name="Kusch H."/>
            <person name="LaButti K."/>
            <person name="Lagendijk E.L."/>
            <person name="Lapidus A."/>
            <person name="Levasseur A."/>
            <person name="Lindquist E."/>
            <person name="Lipzen A."/>
            <person name="Logrieco A.F."/>
            <person name="MacCabe A."/>
            <person name="Maekelae M.R."/>
            <person name="Malavazi I."/>
            <person name="Melin P."/>
            <person name="Meyer V."/>
            <person name="Mielnichuk N."/>
            <person name="Miskei M."/>
            <person name="Molnar A.P."/>
            <person name="Mule G."/>
            <person name="Ngan C.Y."/>
            <person name="Orejas M."/>
            <person name="Orosz E."/>
            <person name="Ouedraogo J.P."/>
            <person name="Overkamp K.M."/>
            <person name="Park H.-S."/>
            <person name="Perrone G."/>
            <person name="Piumi F."/>
            <person name="Punt P.J."/>
            <person name="Ram A.F."/>
            <person name="Ramon A."/>
            <person name="Rauscher S."/>
            <person name="Record E."/>
            <person name="Riano-Pachon D.M."/>
            <person name="Robert V."/>
            <person name="Roehrig J."/>
            <person name="Ruller R."/>
            <person name="Salamov A."/>
            <person name="Salih N.S."/>
            <person name="Samson R.A."/>
            <person name="Sandor E."/>
            <person name="Sanguinetti M."/>
            <person name="Schuetze T."/>
            <person name="Sepcic K."/>
            <person name="Shelest E."/>
            <person name="Sherlock G."/>
            <person name="Sophianopoulou V."/>
            <person name="Squina F.M."/>
            <person name="Sun H."/>
            <person name="Susca A."/>
            <person name="Todd R.B."/>
            <person name="Tsang A."/>
            <person name="Unkles S.E."/>
            <person name="van de Wiele N."/>
            <person name="van Rossen-Uffink D."/>
            <person name="Oliveira J.V."/>
            <person name="Vesth T.C."/>
            <person name="Visser J."/>
            <person name="Yu J.-H."/>
            <person name="Zhou M."/>
            <person name="Andersen M.R."/>
            <person name="Archer D.B."/>
            <person name="Baker S.E."/>
            <person name="Benoit I."/>
            <person name="Brakhage A.A."/>
            <person name="Braus G.H."/>
            <person name="Fischer R."/>
            <person name="Frisvad J.C."/>
            <person name="Goldman G.H."/>
            <person name="Houbraken J."/>
            <person name="Oakley B."/>
            <person name="Pocsi I."/>
            <person name="Scazzocchio C."/>
            <person name="Seiboth B."/>
            <person name="vanKuyk P.A."/>
            <person name="Wortman J."/>
            <person name="Dyer P.S."/>
            <person name="Grigoriev I.V."/>
        </authorList>
    </citation>
    <scope>NUCLEOTIDE SEQUENCE [LARGE SCALE GENOMIC DNA]</scope>
    <source>
        <strain evidence="2">CBS 101740 / IMI 381727 / IBT 21946</strain>
    </source>
</reference>
<sequence length="52" mass="5666">MASTSGVGSYSNPLKKFKYVPTCSIPSGLPYCATNWIAGWSSWANRVLEKPL</sequence>
<dbReference type="RefSeq" id="XP_067474080.1">
    <property type="nucleotide sequence ID" value="XM_067626074.1"/>
</dbReference>
<proteinExistence type="predicted"/>
<protein>
    <submittedName>
        <fullName evidence="1">Uncharacterized protein</fullName>
    </submittedName>
</protein>
<dbReference type="GeneID" id="93578562"/>
<organism evidence="1 2">
    <name type="scientific">Aspergillus brasiliensis (strain CBS 101740 / IMI 381727 / IBT 21946)</name>
    <dbReference type="NCBI Taxonomy" id="767769"/>
    <lineage>
        <taxon>Eukaryota</taxon>
        <taxon>Fungi</taxon>
        <taxon>Dikarya</taxon>
        <taxon>Ascomycota</taxon>
        <taxon>Pezizomycotina</taxon>
        <taxon>Eurotiomycetes</taxon>
        <taxon>Eurotiomycetidae</taxon>
        <taxon>Eurotiales</taxon>
        <taxon>Aspergillaceae</taxon>
        <taxon>Aspergillus</taxon>
        <taxon>Aspergillus subgen. Circumdati</taxon>
    </lineage>
</organism>
<gene>
    <name evidence="1" type="ORF">ASPBRDRAFT_48344</name>
</gene>
<name>A0A1L9U579_ASPBC</name>
<dbReference type="VEuPathDB" id="FungiDB:ASPBRDRAFT_48344"/>
<dbReference type="Proteomes" id="UP000184499">
    <property type="component" value="Unassembled WGS sequence"/>
</dbReference>
<dbReference type="EMBL" id="KV878696">
    <property type="protein sequence ID" value="OJJ66831.1"/>
    <property type="molecule type" value="Genomic_DNA"/>
</dbReference>
<accession>A0A1L9U579</accession>
<evidence type="ECO:0000313" key="2">
    <source>
        <dbReference type="Proteomes" id="UP000184499"/>
    </source>
</evidence>
<dbReference type="AlphaFoldDB" id="A0A1L9U579"/>
<evidence type="ECO:0000313" key="1">
    <source>
        <dbReference type="EMBL" id="OJJ66831.1"/>
    </source>
</evidence>
<keyword evidence="2" id="KW-1185">Reference proteome</keyword>